<accession>A0AAN4YL89</accession>
<name>A0AAN4YL89_ASPOZ</name>
<dbReference type="AlphaFoldDB" id="A0AAN4YL89"/>
<gene>
    <name evidence="1" type="ORF">Aory04_000611100</name>
</gene>
<protein>
    <submittedName>
        <fullName evidence="1">Unnamed protein product</fullName>
    </submittedName>
</protein>
<evidence type="ECO:0000313" key="2">
    <source>
        <dbReference type="Proteomes" id="UP001165205"/>
    </source>
</evidence>
<reference evidence="1" key="1">
    <citation type="submission" date="2023-04" db="EMBL/GenBank/DDBJ databases">
        <title>Aspergillus oryzae NBRC 4228.</title>
        <authorList>
            <person name="Ichikawa N."/>
            <person name="Sato H."/>
            <person name="Tonouchi N."/>
        </authorList>
    </citation>
    <scope>NUCLEOTIDE SEQUENCE</scope>
    <source>
        <strain evidence="1">NBRC 4228</strain>
    </source>
</reference>
<proteinExistence type="predicted"/>
<sequence length="165" mass="17810">MLKLSPDDLTIITVTGAPIPATTTTVLDERDITIVAAIAMEQRFTNMGVVGGLVGSFQSPVNLGTLFAAAQEARAAMPARGRIVNLTMVAVAEFDDLKAAKKRVRDFTEHGAGGSKSRSWKLDEMNESFSRISRHIHTGREPLMSTSAVVIIVPFPFPDVRDLDA</sequence>
<organism evidence="1 2">
    <name type="scientific">Aspergillus oryzae</name>
    <name type="common">Yellow koji mold</name>
    <dbReference type="NCBI Taxonomy" id="5062"/>
    <lineage>
        <taxon>Eukaryota</taxon>
        <taxon>Fungi</taxon>
        <taxon>Dikarya</taxon>
        <taxon>Ascomycota</taxon>
        <taxon>Pezizomycotina</taxon>
        <taxon>Eurotiomycetes</taxon>
        <taxon>Eurotiomycetidae</taxon>
        <taxon>Eurotiales</taxon>
        <taxon>Aspergillaceae</taxon>
        <taxon>Aspergillus</taxon>
        <taxon>Aspergillus subgen. Circumdati</taxon>
    </lineage>
</organism>
<dbReference type="EMBL" id="BSYA01000064">
    <property type="protein sequence ID" value="GMG29951.1"/>
    <property type="molecule type" value="Genomic_DNA"/>
</dbReference>
<evidence type="ECO:0000313" key="1">
    <source>
        <dbReference type="EMBL" id="GMG29951.1"/>
    </source>
</evidence>
<comment type="caution">
    <text evidence="1">The sequence shown here is derived from an EMBL/GenBank/DDBJ whole genome shotgun (WGS) entry which is preliminary data.</text>
</comment>
<dbReference type="Proteomes" id="UP001165205">
    <property type="component" value="Unassembled WGS sequence"/>
</dbReference>